<keyword evidence="4" id="KW-1185">Reference proteome</keyword>
<evidence type="ECO:0000313" key="3">
    <source>
        <dbReference type="EMBL" id="QGN17712.1"/>
    </source>
</evidence>
<dbReference type="EMBL" id="CP015060">
    <property type="protein sequence ID" value="QGN17712.1"/>
    <property type="molecule type" value="Genomic_DNA"/>
</dbReference>
<feature type="region of interest" description="Disordered" evidence="1">
    <location>
        <begin position="1"/>
        <end position="58"/>
    </location>
</feature>
<gene>
    <name evidence="3" type="primary">BMT5</name>
    <name evidence="3" type="ORF">FIM1_4919</name>
</gene>
<name>A0ABX6F126_KLUMA</name>
<proteinExistence type="predicted"/>
<feature type="compositionally biased region" description="Basic and acidic residues" evidence="1">
    <location>
        <begin position="36"/>
        <end position="58"/>
    </location>
</feature>
<dbReference type="PANTHER" id="PTHR11538">
    <property type="entry name" value="PHENYLALANYL-TRNA SYNTHETASE"/>
    <property type="match status" value="1"/>
</dbReference>
<protein>
    <submittedName>
        <fullName evidence="3">UPF0617 protein YIL096C</fullName>
    </submittedName>
</protein>
<organism evidence="3 4">
    <name type="scientific">Kluyveromyces marxianus</name>
    <name type="common">Yeast</name>
    <name type="synonym">Candida kefyr</name>
    <dbReference type="NCBI Taxonomy" id="4911"/>
    <lineage>
        <taxon>Eukaryota</taxon>
        <taxon>Fungi</taxon>
        <taxon>Dikarya</taxon>
        <taxon>Ascomycota</taxon>
        <taxon>Saccharomycotina</taxon>
        <taxon>Saccharomycetes</taxon>
        <taxon>Saccharomycetales</taxon>
        <taxon>Saccharomycetaceae</taxon>
        <taxon>Kluyveromyces</taxon>
    </lineage>
</organism>
<dbReference type="InterPro" id="IPR019446">
    <property type="entry name" value="BMT5-like"/>
</dbReference>
<evidence type="ECO:0000259" key="2">
    <source>
        <dbReference type="Pfam" id="PF10354"/>
    </source>
</evidence>
<evidence type="ECO:0000313" key="4">
    <source>
        <dbReference type="Proteomes" id="UP000422736"/>
    </source>
</evidence>
<dbReference type="Pfam" id="PF10354">
    <property type="entry name" value="BMT5-like"/>
    <property type="match status" value="1"/>
</dbReference>
<dbReference type="Proteomes" id="UP000422736">
    <property type="component" value="Chromosome 8"/>
</dbReference>
<feature type="domain" description="25S rRNA (uridine-N(3))-methyltransferase BMT5-like" evidence="2">
    <location>
        <begin position="72"/>
        <end position="282"/>
    </location>
</feature>
<sequence length="324" mass="37334">MARKLKGKSSSKGLKGALLRHQEIEKKTIKLKKRQQHELAKGKPTKQPERQRELQKERGSGFIPFKKDSTVLLVGEGDFSFAKSIIEEGYIAPEKLVVTSYDSGVKELQLKYPNSFDENYNFLKENNVTVLFGVDATNLIKTMKITKKTPWHKVAGSQWASTKLEFIVFNFPHTGRGIKDQDRNIFEHQQLMHKYFASCKQLFQLVNNNQQGKASTESMGGYLTNSDANVDDKGFGKVCLSLFTGEPYDSWQIKILAKDNGWKVQESGKFDWNKFPAYRHRRTNNEMTTTKPAEQRDARMYVFEMFNKRKHSKKPLKEDDSDSD</sequence>
<dbReference type="PANTHER" id="PTHR11538:SF26">
    <property type="entry name" value="FERREDOXIN-FOLD ANTICODON-BINDING DOMAIN-CONTAINING PROTEIN 1"/>
    <property type="match status" value="1"/>
</dbReference>
<feature type="compositionally biased region" description="Low complexity" evidence="1">
    <location>
        <begin position="10"/>
        <end position="19"/>
    </location>
</feature>
<reference evidence="3 4" key="1">
    <citation type="submission" date="2016-03" db="EMBL/GenBank/DDBJ databases">
        <title>How can Kluyveromyces marxianus grow so fast - potential evolutionary course in Saccharomyces Complex revealed by comparative genomics.</title>
        <authorList>
            <person name="Mo W."/>
            <person name="Lu W."/>
            <person name="Yang X."/>
            <person name="Qi J."/>
            <person name="Lv H."/>
        </authorList>
    </citation>
    <scope>NUCLEOTIDE SEQUENCE [LARGE SCALE GENOMIC DNA]</scope>
    <source>
        <strain evidence="3 4">FIM1</strain>
    </source>
</reference>
<evidence type="ECO:0000256" key="1">
    <source>
        <dbReference type="SAM" id="MobiDB-lite"/>
    </source>
</evidence>
<accession>A0ABX6F126</accession>